<proteinExistence type="predicted"/>
<comment type="caution">
    <text evidence="1">The sequence shown here is derived from an EMBL/GenBank/DDBJ whole genome shotgun (WGS) entry which is preliminary data.</text>
</comment>
<dbReference type="PANTHER" id="PTHR46060:SF3">
    <property type="entry name" value="PROTEIN GVQW3"/>
    <property type="match status" value="1"/>
</dbReference>
<accession>A0A8X6N8G1</accession>
<reference evidence="1" key="1">
    <citation type="submission" date="2020-08" db="EMBL/GenBank/DDBJ databases">
        <title>Multicomponent nature underlies the extraordinary mechanical properties of spider dragline silk.</title>
        <authorList>
            <person name="Kono N."/>
            <person name="Nakamura H."/>
            <person name="Mori M."/>
            <person name="Yoshida Y."/>
            <person name="Ohtoshi R."/>
            <person name="Malay A.D."/>
            <person name="Moran D.A.P."/>
            <person name="Tomita M."/>
            <person name="Numata K."/>
            <person name="Arakawa K."/>
        </authorList>
    </citation>
    <scope>NUCLEOTIDE SEQUENCE</scope>
</reference>
<dbReference type="AlphaFoldDB" id="A0A8X6N8G1"/>
<dbReference type="InterPro" id="IPR036397">
    <property type="entry name" value="RNaseH_sf"/>
</dbReference>
<dbReference type="Gene3D" id="3.30.420.10">
    <property type="entry name" value="Ribonuclease H-like superfamily/Ribonuclease H"/>
    <property type="match status" value="1"/>
</dbReference>
<protein>
    <submittedName>
        <fullName evidence="1">Histone-lysine N-methyltransferase SETMAR</fullName>
    </submittedName>
</protein>
<evidence type="ECO:0000313" key="2">
    <source>
        <dbReference type="Proteomes" id="UP000887013"/>
    </source>
</evidence>
<sequence length="134" mass="15796">MSSKGSLWTTINGQTVIMDLYSQQLDSGQQTKQQKKPAQVNRKDVLFFHDNSEPHVSQIFRDIIQRLDWKTLCHPSDSSDLTPLDYHLFHSLDNNLREKVFTNEANLRQALTDFFASQFPKFYCKEIEQLETRW</sequence>
<dbReference type="EMBL" id="BMAW01006661">
    <property type="protein sequence ID" value="GFS99781.1"/>
    <property type="molecule type" value="Genomic_DNA"/>
</dbReference>
<dbReference type="Proteomes" id="UP000887013">
    <property type="component" value="Unassembled WGS sequence"/>
</dbReference>
<evidence type="ECO:0000313" key="1">
    <source>
        <dbReference type="EMBL" id="GFS99781.1"/>
    </source>
</evidence>
<gene>
    <name evidence="1" type="ORF">NPIL_55031</name>
</gene>
<organism evidence="1 2">
    <name type="scientific">Nephila pilipes</name>
    <name type="common">Giant wood spider</name>
    <name type="synonym">Nephila maculata</name>
    <dbReference type="NCBI Taxonomy" id="299642"/>
    <lineage>
        <taxon>Eukaryota</taxon>
        <taxon>Metazoa</taxon>
        <taxon>Ecdysozoa</taxon>
        <taxon>Arthropoda</taxon>
        <taxon>Chelicerata</taxon>
        <taxon>Arachnida</taxon>
        <taxon>Araneae</taxon>
        <taxon>Araneomorphae</taxon>
        <taxon>Entelegynae</taxon>
        <taxon>Araneoidea</taxon>
        <taxon>Nephilidae</taxon>
        <taxon>Nephila</taxon>
    </lineage>
</organism>
<keyword evidence="2" id="KW-1185">Reference proteome</keyword>
<name>A0A8X6N8G1_NEPPI</name>
<dbReference type="PANTHER" id="PTHR46060">
    <property type="entry name" value="MARINER MOS1 TRANSPOSASE-LIKE PROTEIN"/>
    <property type="match status" value="1"/>
</dbReference>
<dbReference type="InterPro" id="IPR052709">
    <property type="entry name" value="Transposase-MT_Hybrid"/>
</dbReference>
<dbReference type="OrthoDB" id="6433921at2759"/>
<dbReference type="GO" id="GO:0003676">
    <property type="term" value="F:nucleic acid binding"/>
    <property type="evidence" value="ECO:0007669"/>
    <property type="project" value="InterPro"/>
</dbReference>